<accession>A0A6G8S552</accession>
<dbReference type="KEGG" id="alj:G8D99_10025"/>
<organism evidence="2 3">
    <name type="scientific">Acinetobacter lanii</name>
    <dbReference type="NCBI Taxonomy" id="2715163"/>
    <lineage>
        <taxon>Bacteria</taxon>
        <taxon>Pseudomonadati</taxon>
        <taxon>Pseudomonadota</taxon>
        <taxon>Gammaproteobacteria</taxon>
        <taxon>Moraxellales</taxon>
        <taxon>Moraxellaceae</taxon>
        <taxon>Acinetobacter</taxon>
    </lineage>
</organism>
<dbReference type="Proteomes" id="UP000501939">
    <property type="component" value="Chromosome"/>
</dbReference>
<keyword evidence="1" id="KW-1133">Transmembrane helix</keyword>
<dbReference type="InterPro" id="IPR032314">
    <property type="entry name" value="DUF4845"/>
</dbReference>
<sequence>MRNAQTGASYISILLGVVAFAFMVKIILAIWPSYWDDRVINSQIEDLLKKSPSTITSSQFSSQMNQSLNMNNIRDLNFDDIARVSTEKGLEVTKCYEVRKPFLLNIDLVLTFEKSFDQRSVQSK</sequence>
<keyword evidence="3" id="KW-1185">Reference proteome</keyword>
<evidence type="ECO:0000313" key="3">
    <source>
        <dbReference type="Proteomes" id="UP000501939"/>
    </source>
</evidence>
<feature type="transmembrane region" description="Helical" evidence="1">
    <location>
        <begin position="12"/>
        <end position="35"/>
    </location>
</feature>
<evidence type="ECO:0000313" key="2">
    <source>
        <dbReference type="EMBL" id="QIO09319.1"/>
    </source>
</evidence>
<dbReference type="AlphaFoldDB" id="A0A6G8S552"/>
<gene>
    <name evidence="2" type="ORF">G8D99_10025</name>
</gene>
<keyword evidence="1" id="KW-0472">Membrane</keyword>
<proteinExistence type="predicted"/>
<evidence type="ECO:0000256" key="1">
    <source>
        <dbReference type="SAM" id="Phobius"/>
    </source>
</evidence>
<dbReference type="Pfam" id="PF16137">
    <property type="entry name" value="DUF4845"/>
    <property type="match status" value="1"/>
</dbReference>
<reference evidence="2 3" key="1">
    <citation type="submission" date="2020-03" db="EMBL/GenBank/DDBJ databases">
        <authorList>
            <person name="Zhu W."/>
        </authorList>
    </citation>
    <scope>NUCLEOTIDE SEQUENCE [LARGE SCALE GENOMIC DNA]</scope>
    <source>
        <strain evidence="2 3">185</strain>
    </source>
</reference>
<keyword evidence="1" id="KW-0812">Transmembrane</keyword>
<dbReference type="EMBL" id="CP049916">
    <property type="protein sequence ID" value="QIO09319.1"/>
    <property type="molecule type" value="Genomic_DNA"/>
</dbReference>
<name>A0A6G8S552_9GAMM</name>
<protein>
    <submittedName>
        <fullName evidence="2">DUF4845 domain-containing protein</fullName>
    </submittedName>
</protein>
<dbReference type="RefSeq" id="WP_166325257.1">
    <property type="nucleotide sequence ID" value="NZ_CP049916.1"/>
</dbReference>